<proteinExistence type="predicted"/>
<evidence type="ECO:0000256" key="1">
    <source>
        <dbReference type="SAM" id="Phobius"/>
    </source>
</evidence>
<gene>
    <name evidence="2" type="ORF">IRY55_04195</name>
</gene>
<keyword evidence="1" id="KW-0472">Membrane</keyword>
<evidence type="ECO:0000313" key="2">
    <source>
        <dbReference type="EMBL" id="MBF4500556.1"/>
    </source>
</evidence>
<keyword evidence="1" id="KW-0812">Transmembrane</keyword>
<feature type="transmembrane region" description="Helical" evidence="1">
    <location>
        <begin position="6"/>
        <end position="29"/>
    </location>
</feature>
<evidence type="ECO:0000313" key="3">
    <source>
        <dbReference type="Proteomes" id="UP000622653"/>
    </source>
</evidence>
<sequence>MAIDSTIFLIIIGSMIVTALPRILPITILSQVDLPNWFMNWLKYIPLAILTAILVQEIVPLGEGETWNPAHLVGTVVAFIIGFWTKSLLWTVIAGMLTVVLMNFFL</sequence>
<name>A0A8J7GBK2_9BACL</name>
<protein>
    <submittedName>
        <fullName evidence="2">AzlD domain-containing protein</fullName>
    </submittedName>
</protein>
<keyword evidence="1" id="KW-1133">Transmembrane helix</keyword>
<organism evidence="2 3">
    <name type="scientific">Savagea serpentis</name>
    <dbReference type="NCBI Taxonomy" id="2785297"/>
    <lineage>
        <taxon>Bacteria</taxon>
        <taxon>Bacillati</taxon>
        <taxon>Bacillota</taxon>
        <taxon>Bacilli</taxon>
        <taxon>Bacillales</taxon>
        <taxon>Caryophanaceae</taxon>
        <taxon>Savagea</taxon>
    </lineage>
</organism>
<dbReference type="InterPro" id="IPR008407">
    <property type="entry name" value="Brnchd-chn_aa_trnsp_AzlD"/>
</dbReference>
<dbReference type="EMBL" id="JADKPV010000001">
    <property type="protein sequence ID" value="MBF4500556.1"/>
    <property type="molecule type" value="Genomic_DNA"/>
</dbReference>
<comment type="caution">
    <text evidence="2">The sequence shown here is derived from an EMBL/GenBank/DDBJ whole genome shotgun (WGS) entry which is preliminary data.</text>
</comment>
<accession>A0A8J7GBK2</accession>
<keyword evidence="3" id="KW-1185">Reference proteome</keyword>
<feature type="transmembrane region" description="Helical" evidence="1">
    <location>
        <begin position="79"/>
        <end position="105"/>
    </location>
</feature>
<dbReference type="AlphaFoldDB" id="A0A8J7GBK2"/>
<dbReference type="Pfam" id="PF05437">
    <property type="entry name" value="AzlD"/>
    <property type="match status" value="1"/>
</dbReference>
<dbReference type="RefSeq" id="WP_194561990.1">
    <property type="nucleotide sequence ID" value="NZ_JADKPV010000001.1"/>
</dbReference>
<dbReference type="Proteomes" id="UP000622653">
    <property type="component" value="Unassembled WGS sequence"/>
</dbReference>
<reference evidence="2" key="1">
    <citation type="submission" date="2020-11" db="EMBL/GenBank/DDBJ databases">
        <title>Multidrug resistant novel bacterium Savagea serpentis sp. nov., isolated from the scats of a vine snake (Ahaetulla nasuta).</title>
        <authorList>
            <person name="Venkata Ramana V."/>
            <person name="Vikas Patil S."/>
            <person name="Yogita Lugani V."/>
        </authorList>
    </citation>
    <scope>NUCLEOTIDE SEQUENCE</scope>
    <source>
        <strain evidence="2">SN6</strain>
    </source>
</reference>